<dbReference type="Proteomes" id="UP001431449">
    <property type="component" value="Unassembled WGS sequence"/>
</dbReference>
<dbReference type="SUPFAM" id="SSF56024">
    <property type="entry name" value="Phospholipase D/nuclease"/>
    <property type="match status" value="2"/>
</dbReference>
<dbReference type="PANTHER" id="PTHR21248">
    <property type="entry name" value="CARDIOLIPIN SYNTHASE"/>
    <property type="match status" value="1"/>
</dbReference>
<gene>
    <name evidence="2" type="ORF">M0G41_01465</name>
</gene>
<protein>
    <submittedName>
        <fullName evidence="2">Phospholipase D family protein</fullName>
    </submittedName>
</protein>
<proteinExistence type="predicted"/>
<dbReference type="CDD" id="cd09111">
    <property type="entry name" value="PLDc_ymdC_like_1"/>
    <property type="match status" value="1"/>
</dbReference>
<dbReference type="InterPro" id="IPR025202">
    <property type="entry name" value="PLD-like_dom"/>
</dbReference>
<comment type="caution">
    <text evidence="2">The sequence shown here is derived from an EMBL/GenBank/DDBJ whole genome shotgun (WGS) entry which is preliminary data.</text>
</comment>
<dbReference type="Pfam" id="PF13091">
    <property type="entry name" value="PLDc_2"/>
    <property type="match status" value="2"/>
</dbReference>
<reference evidence="2" key="1">
    <citation type="submission" date="2022-04" db="EMBL/GenBank/DDBJ databases">
        <title>Lysobacter sp. CAU 1642 isolated from sea sand.</title>
        <authorList>
            <person name="Kim W."/>
        </authorList>
    </citation>
    <scope>NUCLEOTIDE SEQUENCE</scope>
    <source>
        <strain evidence="2">CAU 1642</strain>
    </source>
</reference>
<feature type="domain" description="PLD phosphodiesterase" evidence="1">
    <location>
        <begin position="187"/>
        <end position="214"/>
    </location>
</feature>
<dbReference type="CDD" id="cd09113">
    <property type="entry name" value="PLDc_ymdC_like_2"/>
    <property type="match status" value="1"/>
</dbReference>
<accession>A0ABT0GE86</accession>
<dbReference type="PROSITE" id="PS50035">
    <property type="entry name" value="PLD"/>
    <property type="match status" value="2"/>
</dbReference>
<dbReference type="RefSeq" id="WP_248204423.1">
    <property type="nucleotide sequence ID" value="NZ_JALNMH010000001.1"/>
</dbReference>
<dbReference type="EMBL" id="JALNMH010000001">
    <property type="protein sequence ID" value="MCK7592332.1"/>
    <property type="molecule type" value="Genomic_DNA"/>
</dbReference>
<dbReference type="PANTHER" id="PTHR21248:SF12">
    <property type="entry name" value="CARDIOLIPIN SYNTHASE C"/>
    <property type="match status" value="1"/>
</dbReference>
<keyword evidence="3" id="KW-1185">Reference proteome</keyword>
<dbReference type="InterPro" id="IPR001736">
    <property type="entry name" value="PLipase_D/transphosphatidylase"/>
</dbReference>
<evidence type="ECO:0000313" key="3">
    <source>
        <dbReference type="Proteomes" id="UP001431449"/>
    </source>
</evidence>
<dbReference type="SMART" id="SM00155">
    <property type="entry name" value="PLDc"/>
    <property type="match status" value="2"/>
</dbReference>
<feature type="domain" description="PLD phosphodiesterase" evidence="1">
    <location>
        <begin position="465"/>
        <end position="492"/>
    </location>
</feature>
<name>A0ABT0GE86_9GAMM</name>
<dbReference type="Gene3D" id="3.30.870.10">
    <property type="entry name" value="Endonuclease Chain A"/>
    <property type="match status" value="2"/>
</dbReference>
<evidence type="ECO:0000313" key="2">
    <source>
        <dbReference type="EMBL" id="MCK7592332.1"/>
    </source>
</evidence>
<sequence length="617" mass="69910">MSLPHAPGARLAAFALVCLLLAGCMPTRQEIRVAQRDAFERQDAALSCARPDRCAIPSPLYQRAYALYDSEPPRHHLRLLEWGQDALIARIHLIRSAQRSIVLQSYIYTEDDAGIFIMRELIAAARRGVKVRVLVDQLFSVDDPRRLAELAVLHRNLEIRLYNPTFGEAETGRLQFVAGILCCFTRFNQRMHNKLLAVDGVMAITGGRNIQNRYFDWDPGFNYRDRDLLVLGPAARTMEQSFEAFWRHRLAVPIAALRDVERILRREDDIALQLGRIKRGDRLLDVSAMAESEILIRQRLLDPGLEVGEVAFYSDFPNKPLERNSREERALSESLRGLLDTAEDSIVLQTPYLVLSQEAQRQFRALRERDRPPTVTISTNSLASTDALPVYALSHKYKRRYLREFGFRIHEYKPHPESAPIDLSTAREVDGEVLGAYATESRRLFGSSRGSAARRGPVPLRQAGLRVGMHAKSMVIDDDLALVGTHNFDPRSDWLNTESFVLVRDREFALRLRGIILQDTLPENAWAIAPRPKPPVLSGLNYSVGKVFEVLPLFDFWPWRYATSWDIKPGCEPIPYTDPAFRDCYEPVGDFPEVQLGGKSLSTRILTAFGAGLAPIL</sequence>
<evidence type="ECO:0000259" key="1">
    <source>
        <dbReference type="PROSITE" id="PS50035"/>
    </source>
</evidence>
<organism evidence="2 3">
    <name type="scientific">Pseudomarimonas salicorniae</name>
    <dbReference type="NCBI Taxonomy" id="2933270"/>
    <lineage>
        <taxon>Bacteria</taxon>
        <taxon>Pseudomonadati</taxon>
        <taxon>Pseudomonadota</taxon>
        <taxon>Gammaproteobacteria</taxon>
        <taxon>Lysobacterales</taxon>
        <taxon>Lysobacteraceae</taxon>
        <taxon>Pseudomarimonas</taxon>
    </lineage>
</organism>